<sequence length="124" mass="13914">MRLRSVGTGTIQSFSLFCRGSGLARNRQDSGLSGSKRIRSFGLFCRDSGLAKEIGRTPVYRVGTILSFVLIGETQVCQSYGRTPVCKDWNDPVVQSNLSRLRSDKDNRWNSMFIVPDRSVDWSC</sequence>
<accession>A0A8D8CNR2</accession>
<organism evidence="1">
    <name type="scientific">Culex pipiens</name>
    <name type="common">House mosquito</name>
    <dbReference type="NCBI Taxonomy" id="7175"/>
    <lineage>
        <taxon>Eukaryota</taxon>
        <taxon>Metazoa</taxon>
        <taxon>Ecdysozoa</taxon>
        <taxon>Arthropoda</taxon>
        <taxon>Hexapoda</taxon>
        <taxon>Insecta</taxon>
        <taxon>Pterygota</taxon>
        <taxon>Neoptera</taxon>
        <taxon>Endopterygota</taxon>
        <taxon>Diptera</taxon>
        <taxon>Nematocera</taxon>
        <taxon>Culicoidea</taxon>
        <taxon>Culicidae</taxon>
        <taxon>Culicinae</taxon>
        <taxon>Culicini</taxon>
        <taxon>Culex</taxon>
        <taxon>Culex</taxon>
    </lineage>
</organism>
<dbReference type="AlphaFoldDB" id="A0A8D8CNR2"/>
<protein>
    <submittedName>
        <fullName evidence="1">(northern house mosquito) hypothetical protein</fullName>
    </submittedName>
</protein>
<dbReference type="EMBL" id="HBUE01133624">
    <property type="protein sequence ID" value="CAG6497660.1"/>
    <property type="molecule type" value="Transcribed_RNA"/>
</dbReference>
<evidence type="ECO:0000313" key="1">
    <source>
        <dbReference type="EMBL" id="CAG6497660.1"/>
    </source>
</evidence>
<name>A0A8D8CNR2_CULPI</name>
<proteinExistence type="predicted"/>
<reference evidence="1" key="1">
    <citation type="submission" date="2021-05" db="EMBL/GenBank/DDBJ databases">
        <authorList>
            <person name="Alioto T."/>
            <person name="Alioto T."/>
            <person name="Gomez Garrido J."/>
        </authorList>
    </citation>
    <scope>NUCLEOTIDE SEQUENCE</scope>
</reference>